<evidence type="ECO:0000313" key="3">
    <source>
        <dbReference type="EMBL" id="OJJ87672.1"/>
    </source>
</evidence>
<dbReference type="OrthoDB" id="4526795at2759"/>
<dbReference type="AlphaFoldDB" id="A0A1L9VUT1"/>
<keyword evidence="1" id="KW-0560">Oxidoreductase</keyword>
<gene>
    <name evidence="3" type="ORF">ASPGLDRAFT_118907</name>
</gene>
<dbReference type="InterPro" id="IPR016162">
    <property type="entry name" value="Ald_DH_N"/>
</dbReference>
<dbReference type="InterPro" id="IPR050740">
    <property type="entry name" value="Aldehyde_DH_Superfamily"/>
</dbReference>
<keyword evidence="4" id="KW-1185">Reference proteome</keyword>
<accession>A0A1L9VUT1</accession>
<dbReference type="GeneID" id="34456257"/>
<dbReference type="Proteomes" id="UP000184300">
    <property type="component" value="Unassembled WGS sequence"/>
</dbReference>
<name>A0A1L9VUT1_ASPGL</name>
<dbReference type="FunFam" id="3.40.605.10:FF:000063">
    <property type="entry name" value="Succinate-semialdehyde dehydrogenase, mitochondrial"/>
    <property type="match status" value="1"/>
</dbReference>
<dbReference type="InterPro" id="IPR015590">
    <property type="entry name" value="Aldehyde_DH_dom"/>
</dbReference>
<reference evidence="4" key="1">
    <citation type="journal article" date="2017" name="Genome Biol.">
        <title>Comparative genomics reveals high biological diversity and specific adaptations in the industrially and medically important fungal genus Aspergillus.</title>
        <authorList>
            <person name="de Vries R.P."/>
            <person name="Riley R."/>
            <person name="Wiebenga A."/>
            <person name="Aguilar-Osorio G."/>
            <person name="Amillis S."/>
            <person name="Uchima C.A."/>
            <person name="Anderluh G."/>
            <person name="Asadollahi M."/>
            <person name="Askin M."/>
            <person name="Barry K."/>
            <person name="Battaglia E."/>
            <person name="Bayram O."/>
            <person name="Benocci T."/>
            <person name="Braus-Stromeyer S.A."/>
            <person name="Caldana C."/>
            <person name="Canovas D."/>
            <person name="Cerqueira G.C."/>
            <person name="Chen F."/>
            <person name="Chen W."/>
            <person name="Choi C."/>
            <person name="Clum A."/>
            <person name="Dos Santos R.A."/>
            <person name="Damasio A.R."/>
            <person name="Diallinas G."/>
            <person name="Emri T."/>
            <person name="Fekete E."/>
            <person name="Flipphi M."/>
            <person name="Freyberg S."/>
            <person name="Gallo A."/>
            <person name="Gournas C."/>
            <person name="Habgood R."/>
            <person name="Hainaut M."/>
            <person name="Harispe M.L."/>
            <person name="Henrissat B."/>
            <person name="Hilden K.S."/>
            <person name="Hope R."/>
            <person name="Hossain A."/>
            <person name="Karabika E."/>
            <person name="Karaffa L."/>
            <person name="Karanyi Z."/>
            <person name="Krasevec N."/>
            <person name="Kuo A."/>
            <person name="Kusch H."/>
            <person name="LaButti K."/>
            <person name="Lagendijk E.L."/>
            <person name="Lapidus A."/>
            <person name="Levasseur A."/>
            <person name="Lindquist E."/>
            <person name="Lipzen A."/>
            <person name="Logrieco A.F."/>
            <person name="MacCabe A."/>
            <person name="Maekelae M.R."/>
            <person name="Malavazi I."/>
            <person name="Melin P."/>
            <person name="Meyer V."/>
            <person name="Mielnichuk N."/>
            <person name="Miskei M."/>
            <person name="Molnar A.P."/>
            <person name="Mule G."/>
            <person name="Ngan C.Y."/>
            <person name="Orejas M."/>
            <person name="Orosz E."/>
            <person name="Ouedraogo J.P."/>
            <person name="Overkamp K.M."/>
            <person name="Park H.-S."/>
            <person name="Perrone G."/>
            <person name="Piumi F."/>
            <person name="Punt P.J."/>
            <person name="Ram A.F."/>
            <person name="Ramon A."/>
            <person name="Rauscher S."/>
            <person name="Record E."/>
            <person name="Riano-Pachon D.M."/>
            <person name="Robert V."/>
            <person name="Roehrig J."/>
            <person name="Ruller R."/>
            <person name="Salamov A."/>
            <person name="Salih N.S."/>
            <person name="Samson R.A."/>
            <person name="Sandor E."/>
            <person name="Sanguinetti M."/>
            <person name="Schuetze T."/>
            <person name="Sepcic K."/>
            <person name="Shelest E."/>
            <person name="Sherlock G."/>
            <person name="Sophianopoulou V."/>
            <person name="Squina F.M."/>
            <person name="Sun H."/>
            <person name="Susca A."/>
            <person name="Todd R.B."/>
            <person name="Tsang A."/>
            <person name="Unkles S.E."/>
            <person name="van de Wiele N."/>
            <person name="van Rossen-Uffink D."/>
            <person name="Oliveira J.V."/>
            <person name="Vesth T.C."/>
            <person name="Visser J."/>
            <person name="Yu J.-H."/>
            <person name="Zhou M."/>
            <person name="Andersen M.R."/>
            <person name="Archer D.B."/>
            <person name="Baker S.E."/>
            <person name="Benoit I."/>
            <person name="Brakhage A.A."/>
            <person name="Braus G.H."/>
            <person name="Fischer R."/>
            <person name="Frisvad J.C."/>
            <person name="Goldman G.H."/>
            <person name="Houbraken J."/>
            <person name="Oakley B."/>
            <person name="Pocsi I."/>
            <person name="Scazzocchio C."/>
            <person name="Seiboth B."/>
            <person name="vanKuyk P.A."/>
            <person name="Wortman J."/>
            <person name="Dyer P.S."/>
            <person name="Grigoriev I.V."/>
        </authorList>
    </citation>
    <scope>NUCLEOTIDE SEQUENCE [LARGE SCALE GENOMIC DNA]</scope>
    <source>
        <strain evidence="4">CBS 516.65</strain>
    </source>
</reference>
<dbReference type="GO" id="GO:0009450">
    <property type="term" value="P:gamma-aminobutyric acid catabolic process"/>
    <property type="evidence" value="ECO:0007669"/>
    <property type="project" value="TreeGrafter"/>
</dbReference>
<dbReference type="EMBL" id="KV878890">
    <property type="protein sequence ID" value="OJJ87672.1"/>
    <property type="molecule type" value="Genomic_DNA"/>
</dbReference>
<dbReference type="Gene3D" id="3.40.605.10">
    <property type="entry name" value="Aldehyde Dehydrogenase, Chain A, domain 1"/>
    <property type="match status" value="1"/>
</dbReference>
<evidence type="ECO:0000259" key="2">
    <source>
        <dbReference type="Pfam" id="PF00171"/>
    </source>
</evidence>
<dbReference type="PANTHER" id="PTHR43353:SF5">
    <property type="entry name" value="SUCCINATE-SEMIALDEHYDE DEHYDROGENASE, MITOCHONDRIAL"/>
    <property type="match status" value="1"/>
</dbReference>
<dbReference type="InterPro" id="IPR016161">
    <property type="entry name" value="Ald_DH/histidinol_DH"/>
</dbReference>
<dbReference type="RefSeq" id="XP_022404355.1">
    <property type="nucleotide sequence ID" value="XM_022539996.1"/>
</dbReference>
<dbReference type="STRING" id="1160497.A0A1L9VUT1"/>
<proteinExistence type="predicted"/>
<feature type="domain" description="Aldehyde dehydrogenase" evidence="2">
    <location>
        <begin position="3"/>
        <end position="129"/>
    </location>
</feature>
<dbReference type="SUPFAM" id="SSF53720">
    <property type="entry name" value="ALDH-like"/>
    <property type="match status" value="1"/>
</dbReference>
<organism evidence="3 4">
    <name type="scientific">Aspergillus glaucus CBS 516.65</name>
    <dbReference type="NCBI Taxonomy" id="1160497"/>
    <lineage>
        <taxon>Eukaryota</taxon>
        <taxon>Fungi</taxon>
        <taxon>Dikarya</taxon>
        <taxon>Ascomycota</taxon>
        <taxon>Pezizomycotina</taxon>
        <taxon>Eurotiomycetes</taxon>
        <taxon>Eurotiomycetidae</taxon>
        <taxon>Eurotiales</taxon>
        <taxon>Aspergillaceae</taxon>
        <taxon>Aspergillus</taxon>
        <taxon>Aspergillus subgen. Aspergillus</taxon>
    </lineage>
</organism>
<dbReference type="GO" id="GO:0005737">
    <property type="term" value="C:cytoplasm"/>
    <property type="evidence" value="ECO:0007669"/>
    <property type="project" value="TreeGrafter"/>
</dbReference>
<dbReference type="VEuPathDB" id="FungiDB:ASPGLDRAFT_118907"/>
<sequence length="134" mass="14099">NIEPLTRILMLENGRPITGAKQEIQYAASFINWFAGEATRSYGYMTQGTALGNRVVTIKQPVGVVGVLTPWNFPSAMITRKVAGAIVAGCTVVIKPAAETPYSALALAALAEKAGLPAGVLNVVTTDGRSRRPS</sequence>
<dbReference type="PANTHER" id="PTHR43353">
    <property type="entry name" value="SUCCINATE-SEMIALDEHYDE DEHYDROGENASE, MITOCHONDRIAL"/>
    <property type="match status" value="1"/>
</dbReference>
<dbReference type="Pfam" id="PF00171">
    <property type="entry name" value="Aldedh"/>
    <property type="match status" value="1"/>
</dbReference>
<evidence type="ECO:0000256" key="1">
    <source>
        <dbReference type="ARBA" id="ARBA00023002"/>
    </source>
</evidence>
<protein>
    <recommendedName>
        <fullName evidence="2">Aldehyde dehydrogenase domain-containing protein</fullName>
    </recommendedName>
</protein>
<dbReference type="GO" id="GO:0004777">
    <property type="term" value="F:succinate-semialdehyde dehydrogenase (NAD+) activity"/>
    <property type="evidence" value="ECO:0007669"/>
    <property type="project" value="TreeGrafter"/>
</dbReference>
<evidence type="ECO:0000313" key="4">
    <source>
        <dbReference type="Proteomes" id="UP000184300"/>
    </source>
</evidence>
<feature type="non-terminal residue" evidence="3">
    <location>
        <position position="1"/>
    </location>
</feature>